<organism evidence="1">
    <name type="scientific">Glycine soja</name>
    <name type="common">Wild soybean</name>
    <dbReference type="NCBI Taxonomy" id="3848"/>
    <lineage>
        <taxon>Eukaryota</taxon>
        <taxon>Viridiplantae</taxon>
        <taxon>Streptophyta</taxon>
        <taxon>Embryophyta</taxon>
        <taxon>Tracheophyta</taxon>
        <taxon>Spermatophyta</taxon>
        <taxon>Magnoliopsida</taxon>
        <taxon>eudicotyledons</taxon>
        <taxon>Gunneridae</taxon>
        <taxon>Pentapetalae</taxon>
        <taxon>rosids</taxon>
        <taxon>fabids</taxon>
        <taxon>Fabales</taxon>
        <taxon>Fabaceae</taxon>
        <taxon>Papilionoideae</taxon>
        <taxon>50 kb inversion clade</taxon>
        <taxon>NPAAA clade</taxon>
        <taxon>indigoferoid/millettioid clade</taxon>
        <taxon>Phaseoleae</taxon>
        <taxon>Glycine</taxon>
        <taxon>Glycine subgen. Soja</taxon>
    </lineage>
</organism>
<name>A0A0B2PSL0_GLYSO</name>
<dbReference type="AlphaFoldDB" id="A0A0B2PSL0"/>
<dbReference type="Proteomes" id="UP000053555">
    <property type="component" value="Unassembled WGS sequence"/>
</dbReference>
<proteinExistence type="predicted"/>
<evidence type="ECO:0000313" key="1">
    <source>
        <dbReference type="EMBL" id="KHN10567.1"/>
    </source>
</evidence>
<accession>A0A0B2PSL0</accession>
<gene>
    <name evidence="1" type="ORF">glysoja_037367</name>
</gene>
<sequence length="94" mass="10467">MEDTLNQLMQVSILNQKNIDTSIKNLEVQVGQLVKQMSEHESGSFSATTEVNPREQCNAITARRGIVVGLKDESEFSENKTNEGVVKISDEKEV</sequence>
<protein>
    <submittedName>
        <fullName evidence="1">Uncharacterized protein</fullName>
    </submittedName>
</protein>
<dbReference type="EMBL" id="KN664282">
    <property type="protein sequence ID" value="KHN10567.1"/>
    <property type="molecule type" value="Genomic_DNA"/>
</dbReference>
<feature type="non-terminal residue" evidence="1">
    <location>
        <position position="94"/>
    </location>
</feature>
<reference evidence="1" key="1">
    <citation type="submission" date="2014-07" db="EMBL/GenBank/DDBJ databases">
        <title>Identification of a novel salt tolerance gene in wild soybean by whole-genome sequencing.</title>
        <authorList>
            <person name="Lam H.-M."/>
            <person name="Qi X."/>
            <person name="Li M.-W."/>
            <person name="Liu X."/>
            <person name="Xie M."/>
            <person name="Ni M."/>
            <person name="Xu X."/>
        </authorList>
    </citation>
    <scope>NUCLEOTIDE SEQUENCE [LARGE SCALE GENOMIC DNA]</scope>
    <source>
        <tissue evidence="1">Root</tissue>
    </source>
</reference>